<dbReference type="GO" id="GO:0032509">
    <property type="term" value="P:endosome transport via multivesicular body sorting pathway"/>
    <property type="evidence" value="ECO:0007669"/>
    <property type="project" value="TreeGrafter"/>
</dbReference>
<keyword evidence="3 6" id="KW-0106">Calcium</keyword>
<dbReference type="InterPro" id="IPR037104">
    <property type="entry name" value="Annexin_sf"/>
</dbReference>
<dbReference type="FunFam" id="1.10.220.10:FF:000001">
    <property type="entry name" value="Annexin"/>
    <property type="match status" value="1"/>
</dbReference>
<dbReference type="FunFam" id="1.10.220.10:FF:000003">
    <property type="entry name" value="Annexin"/>
    <property type="match status" value="1"/>
</dbReference>
<dbReference type="PROSITE" id="PS51897">
    <property type="entry name" value="ANNEXIN_2"/>
    <property type="match status" value="3"/>
</dbReference>
<dbReference type="EMBL" id="VTPC01003895">
    <property type="protein sequence ID" value="KAF2897868.1"/>
    <property type="molecule type" value="Genomic_DNA"/>
</dbReference>
<dbReference type="GO" id="GO:0001786">
    <property type="term" value="F:phosphatidylserine binding"/>
    <property type="evidence" value="ECO:0007669"/>
    <property type="project" value="TreeGrafter"/>
</dbReference>
<evidence type="ECO:0000256" key="7">
    <source>
        <dbReference type="SAM" id="MobiDB-lite"/>
    </source>
</evidence>
<evidence type="ECO:0000313" key="8">
    <source>
        <dbReference type="EMBL" id="KAF2897868.1"/>
    </source>
</evidence>
<gene>
    <name evidence="8" type="ORF">ILUMI_08319</name>
</gene>
<dbReference type="GO" id="GO:0005737">
    <property type="term" value="C:cytoplasm"/>
    <property type="evidence" value="ECO:0007669"/>
    <property type="project" value="TreeGrafter"/>
</dbReference>
<dbReference type="InterPro" id="IPR018252">
    <property type="entry name" value="Annexin_repeat_CS"/>
</dbReference>
<name>A0A8K0GH59_IGNLU</name>
<organism evidence="8 9">
    <name type="scientific">Ignelater luminosus</name>
    <name type="common">Cucubano</name>
    <name type="synonym">Pyrophorus luminosus</name>
    <dbReference type="NCBI Taxonomy" id="2038154"/>
    <lineage>
        <taxon>Eukaryota</taxon>
        <taxon>Metazoa</taxon>
        <taxon>Ecdysozoa</taxon>
        <taxon>Arthropoda</taxon>
        <taxon>Hexapoda</taxon>
        <taxon>Insecta</taxon>
        <taxon>Pterygota</taxon>
        <taxon>Neoptera</taxon>
        <taxon>Endopterygota</taxon>
        <taxon>Coleoptera</taxon>
        <taxon>Polyphaga</taxon>
        <taxon>Elateriformia</taxon>
        <taxon>Elateroidea</taxon>
        <taxon>Elateridae</taxon>
        <taxon>Agrypninae</taxon>
        <taxon>Pyrophorini</taxon>
        <taxon>Ignelater</taxon>
    </lineage>
</organism>
<dbReference type="PRINTS" id="PR00196">
    <property type="entry name" value="ANNEXIN"/>
</dbReference>
<dbReference type="InterPro" id="IPR018502">
    <property type="entry name" value="Annexin_repeat"/>
</dbReference>
<dbReference type="GO" id="GO:0005509">
    <property type="term" value="F:calcium ion binding"/>
    <property type="evidence" value="ECO:0007669"/>
    <property type="project" value="InterPro"/>
</dbReference>
<dbReference type="GO" id="GO:0012506">
    <property type="term" value="C:vesicle membrane"/>
    <property type="evidence" value="ECO:0007669"/>
    <property type="project" value="TreeGrafter"/>
</dbReference>
<evidence type="ECO:0000256" key="4">
    <source>
        <dbReference type="ARBA" id="ARBA00023216"/>
    </source>
</evidence>
<comment type="similarity">
    <text evidence="1 6">Belongs to the annexin family.</text>
</comment>
<accession>A0A8K0GH59</accession>
<comment type="domain">
    <text evidence="6">A pair of annexin repeats may form one binding site for calcium and phospholipid.</text>
</comment>
<feature type="compositionally biased region" description="Polar residues" evidence="7">
    <location>
        <begin position="43"/>
        <end position="59"/>
    </location>
</feature>
<dbReference type="PANTHER" id="PTHR10502:SF233">
    <property type="entry name" value="ANNEXIN B9"/>
    <property type="match status" value="1"/>
</dbReference>
<evidence type="ECO:0000313" key="9">
    <source>
        <dbReference type="Proteomes" id="UP000801492"/>
    </source>
</evidence>
<dbReference type="InterPro" id="IPR001464">
    <property type="entry name" value="Annexin"/>
</dbReference>
<evidence type="ECO:0000256" key="1">
    <source>
        <dbReference type="ARBA" id="ARBA00007831"/>
    </source>
</evidence>
<dbReference type="GO" id="GO:0005544">
    <property type="term" value="F:calcium-dependent phospholipid binding"/>
    <property type="evidence" value="ECO:0007669"/>
    <property type="project" value="UniProtKB-KW"/>
</dbReference>
<keyword evidence="9" id="KW-1185">Reference proteome</keyword>
<keyword evidence="5 6" id="KW-0111">Calcium/phospholipid-binding</keyword>
<dbReference type="AlphaFoldDB" id="A0A8K0GH59"/>
<reference evidence="8" key="1">
    <citation type="submission" date="2019-08" db="EMBL/GenBank/DDBJ databases">
        <title>The genome of the North American firefly Photinus pyralis.</title>
        <authorList>
            <consortium name="Photinus pyralis genome working group"/>
            <person name="Fallon T.R."/>
            <person name="Sander Lower S.E."/>
            <person name="Weng J.-K."/>
        </authorList>
    </citation>
    <scope>NUCLEOTIDE SEQUENCE</scope>
    <source>
        <strain evidence="8">TRF0915ILg1</strain>
        <tissue evidence="8">Whole body</tissue>
    </source>
</reference>
<sequence>MKVHVVLVNTYGVAIRAQPTDLKENPISSIRSRRQILNQNGEEAITNPPSVSNTTTVQPSKEDSNAAITYPQADNEISLEQDGLKNDARSIRNALIASPVDTFTIIKTLTGKTRAKRVRVAEEYKLLFKSQITEDLKQKLSDHWFKNLVISLLIPLKEYYVKELYKAVHGVGTDEDALMDILCTVNNEEIRQIKEIYENTYKSTFEADIRCDTSGYFKELLVALIKAERDESGKADNLQAVADAKTLYDAGEGKFLGTDESTFITILTQRNYEQLTLIFDEYQTLAGHSLEYAIECEFSGFIKEGLLAIVKAVRDPPKYYAERLHASMAGSGTNNKHLIRIVATRNEMDMDVIKKYYKKDYGITLEEAIADDTSGDYKTLLLELVRENPCQRKDLLECPIITIRRNDEESNS</sequence>
<dbReference type="GO" id="GO:0005886">
    <property type="term" value="C:plasma membrane"/>
    <property type="evidence" value="ECO:0007669"/>
    <property type="project" value="TreeGrafter"/>
</dbReference>
<dbReference type="SMART" id="SM00335">
    <property type="entry name" value="ANX"/>
    <property type="match status" value="4"/>
</dbReference>
<evidence type="ECO:0000256" key="6">
    <source>
        <dbReference type="RuleBase" id="RU003540"/>
    </source>
</evidence>
<dbReference type="Proteomes" id="UP000801492">
    <property type="component" value="Unassembled WGS sequence"/>
</dbReference>
<dbReference type="OrthoDB" id="37886at2759"/>
<dbReference type="Gene3D" id="1.10.220.10">
    <property type="entry name" value="Annexin"/>
    <property type="match status" value="4"/>
</dbReference>
<proteinExistence type="inferred from homology"/>
<dbReference type="SUPFAM" id="SSF47874">
    <property type="entry name" value="Annexin"/>
    <property type="match status" value="1"/>
</dbReference>
<dbReference type="Pfam" id="PF00191">
    <property type="entry name" value="Annexin"/>
    <property type="match status" value="3"/>
</dbReference>
<dbReference type="FunFam" id="1.10.220.10:FF:000002">
    <property type="entry name" value="Annexin"/>
    <property type="match status" value="1"/>
</dbReference>
<keyword evidence="4 6" id="KW-0041">Annexin</keyword>
<feature type="region of interest" description="Disordered" evidence="7">
    <location>
        <begin position="43"/>
        <end position="63"/>
    </location>
</feature>
<dbReference type="PANTHER" id="PTHR10502">
    <property type="entry name" value="ANNEXIN"/>
    <property type="match status" value="1"/>
</dbReference>
<evidence type="ECO:0000256" key="3">
    <source>
        <dbReference type="ARBA" id="ARBA00022837"/>
    </source>
</evidence>
<comment type="caution">
    <text evidence="8">The sequence shown here is derived from an EMBL/GenBank/DDBJ whole genome shotgun (WGS) entry which is preliminary data.</text>
</comment>
<evidence type="ECO:0000256" key="5">
    <source>
        <dbReference type="ARBA" id="ARBA00023302"/>
    </source>
</evidence>
<evidence type="ECO:0000256" key="2">
    <source>
        <dbReference type="ARBA" id="ARBA00022737"/>
    </source>
</evidence>
<protein>
    <recommendedName>
        <fullName evidence="6">Annexin</fullName>
    </recommendedName>
</protein>
<dbReference type="PROSITE" id="PS00223">
    <property type="entry name" value="ANNEXIN_1"/>
    <property type="match status" value="1"/>
</dbReference>
<keyword evidence="2 6" id="KW-0677">Repeat</keyword>
<dbReference type="GO" id="GO:0005634">
    <property type="term" value="C:nucleus"/>
    <property type="evidence" value="ECO:0007669"/>
    <property type="project" value="TreeGrafter"/>
</dbReference>